<dbReference type="PROSITE" id="PS50231">
    <property type="entry name" value="RICIN_B_LECTIN"/>
    <property type="match status" value="1"/>
</dbReference>
<dbReference type="PANTHER" id="PTHR11675">
    <property type="entry name" value="N-ACETYLGALACTOSAMINYLTRANSFERASE"/>
    <property type="match status" value="1"/>
</dbReference>
<keyword evidence="10" id="KW-0808">Transferase</keyword>
<comment type="similarity">
    <text evidence="2 10">Belongs to the glycosyltransferase 2 family. GalNAc-T subfamily.</text>
</comment>
<dbReference type="GO" id="GO:0004653">
    <property type="term" value="F:polypeptide N-acetylgalactosaminyltransferase activity"/>
    <property type="evidence" value="ECO:0007669"/>
    <property type="project" value="TreeGrafter"/>
</dbReference>
<comment type="subcellular location">
    <subcellularLocation>
        <location evidence="1 10">Golgi apparatus membrane</location>
        <topology evidence="1 10">Single-pass type II membrane protein</topology>
    </subcellularLocation>
</comment>
<dbReference type="Pfam" id="PF00652">
    <property type="entry name" value="Ricin_B_lectin"/>
    <property type="match status" value="1"/>
</dbReference>
<dbReference type="OrthoDB" id="429263at2759"/>
<dbReference type="SUPFAM" id="SSF50370">
    <property type="entry name" value="Ricin B-like lectins"/>
    <property type="match status" value="1"/>
</dbReference>
<dbReference type="InterPro" id="IPR035992">
    <property type="entry name" value="Ricin_B-like_lectins"/>
</dbReference>
<dbReference type="CDD" id="cd23441">
    <property type="entry name" value="beta-trefoil_Ricin_GALNT14-like"/>
    <property type="match status" value="1"/>
</dbReference>
<protein>
    <recommendedName>
        <fullName evidence="10">Polypeptide N-acetylgalactosaminyltransferase</fullName>
        <ecNumber evidence="10">2.4.1.-</ecNumber>
    </recommendedName>
    <alternativeName>
        <fullName evidence="10">Protein-UDP acetylgalactosaminyltransferase</fullName>
    </alternativeName>
</protein>
<dbReference type="InterPro" id="IPR029044">
    <property type="entry name" value="Nucleotide-diphossugar_trans"/>
</dbReference>
<evidence type="ECO:0000313" key="13">
    <source>
        <dbReference type="Proteomes" id="UP000502823"/>
    </source>
</evidence>
<proteinExistence type="inferred from homology"/>
<dbReference type="SUPFAM" id="SSF53448">
    <property type="entry name" value="Nucleotide-diphospho-sugar transferases"/>
    <property type="match status" value="1"/>
</dbReference>
<evidence type="ECO:0000256" key="5">
    <source>
        <dbReference type="ARBA" id="ARBA00022968"/>
    </source>
</evidence>
<keyword evidence="13" id="KW-1185">Reference proteome</keyword>
<keyword evidence="4 10" id="KW-0430">Lectin</keyword>
<keyword evidence="3 10" id="KW-0812">Transmembrane</keyword>
<feature type="domain" description="Ricin B lectin" evidence="11">
    <location>
        <begin position="437"/>
        <end position="553"/>
    </location>
</feature>
<keyword evidence="10" id="KW-0464">Manganese</keyword>
<evidence type="ECO:0000256" key="10">
    <source>
        <dbReference type="RuleBase" id="RU361242"/>
    </source>
</evidence>
<dbReference type="InParanoid" id="A0A6L2PDA8"/>
<dbReference type="EMBL" id="BLKM01000138">
    <property type="protein sequence ID" value="GFG29420.1"/>
    <property type="molecule type" value="Genomic_DNA"/>
</dbReference>
<dbReference type="InterPro" id="IPR000772">
    <property type="entry name" value="Ricin_B_lectin"/>
</dbReference>
<evidence type="ECO:0000313" key="12">
    <source>
        <dbReference type="EMBL" id="GFG29420.1"/>
    </source>
</evidence>
<evidence type="ECO:0000256" key="7">
    <source>
        <dbReference type="ARBA" id="ARBA00023034"/>
    </source>
</evidence>
<dbReference type="GO" id="GO:0030246">
    <property type="term" value="F:carbohydrate binding"/>
    <property type="evidence" value="ECO:0007669"/>
    <property type="project" value="UniProtKB-KW"/>
</dbReference>
<keyword evidence="7 10" id="KW-0333">Golgi apparatus</keyword>
<comment type="caution">
    <text evidence="12">The sequence shown here is derived from an EMBL/GenBank/DDBJ whole genome shotgun (WGS) entry which is preliminary data.</text>
</comment>
<evidence type="ECO:0000256" key="2">
    <source>
        <dbReference type="ARBA" id="ARBA00005680"/>
    </source>
</evidence>
<evidence type="ECO:0000256" key="4">
    <source>
        <dbReference type="ARBA" id="ARBA00022734"/>
    </source>
</evidence>
<sequence>MNCPSVNAVPSFKLPARYRRCRSASLYKRHAQMCRPELAVLQWWQQAMWRKRRFLRVAVLGTFAVIVFYYTTLQRHTIQKYRHTRKVGFVPHWQPIVLMNELQYVQYVGTEADGDDAFTRHAFNVSSSNTIPSDRRLPDTRHSRCRKLEWSAVPLQATSVIVAFHNEARSALLRTVVRRVVLNRTPSELIQEVILVDDFSDNETDGTFLSSLPKVRVLRNQAREGLIKSRIRGAAEAQGDLLMFLDSHCEVNVGWLEPLLERVSKDPLTVASPVIDVIDMATFQYRSSSSQLKGGFDWSLHFKWIPLSTKQKAQYNDPTEPFLSPAIAGGLFLVSRDWFQRLGMFDSGLQIWGVENLEISLKSWLCGGKVEVVPCSRVGHVFRKRHPYTFPSGNANTYLRNAKRVAEVWLGDHKRFFYESQPNARALDAGRLPNEENSAFGQLKQGSLCLQSQHDSSEVKLAECNDSEPSQHSWAFNVHTASIQHGELCLTTHDKAKYPVLESCTLSFQQKWSRHGRAVILLSSGQCLESGITSEVRLSECRHGAMSQQWDFTVELQAQDDRPVNIT</sequence>
<dbReference type="UniPathway" id="UPA00378"/>
<keyword evidence="6 10" id="KW-1133">Transmembrane helix</keyword>
<evidence type="ECO:0000256" key="3">
    <source>
        <dbReference type="ARBA" id="ARBA00022692"/>
    </source>
</evidence>
<dbReference type="EC" id="2.4.1.-" evidence="10"/>
<evidence type="ECO:0000256" key="8">
    <source>
        <dbReference type="ARBA" id="ARBA00023136"/>
    </source>
</evidence>
<evidence type="ECO:0000259" key="11">
    <source>
        <dbReference type="SMART" id="SM00458"/>
    </source>
</evidence>
<name>A0A6L2PDA8_COPFO</name>
<dbReference type="Pfam" id="PF00535">
    <property type="entry name" value="Glycos_transf_2"/>
    <property type="match status" value="1"/>
</dbReference>
<evidence type="ECO:0000256" key="1">
    <source>
        <dbReference type="ARBA" id="ARBA00004323"/>
    </source>
</evidence>
<dbReference type="CDD" id="cd02510">
    <property type="entry name" value="pp-GalNAc-T"/>
    <property type="match status" value="1"/>
</dbReference>
<dbReference type="Gene3D" id="2.80.10.50">
    <property type="match status" value="1"/>
</dbReference>
<keyword evidence="9 10" id="KW-1015">Disulfide bond</keyword>
<dbReference type="Proteomes" id="UP000502823">
    <property type="component" value="Unassembled WGS sequence"/>
</dbReference>
<keyword evidence="5" id="KW-0735">Signal-anchor</keyword>
<evidence type="ECO:0000256" key="9">
    <source>
        <dbReference type="ARBA" id="ARBA00023157"/>
    </source>
</evidence>
<dbReference type="GO" id="GO:0006493">
    <property type="term" value="P:protein O-linked glycosylation"/>
    <property type="evidence" value="ECO:0007669"/>
    <property type="project" value="TreeGrafter"/>
</dbReference>
<evidence type="ECO:0000256" key="6">
    <source>
        <dbReference type="ARBA" id="ARBA00022989"/>
    </source>
</evidence>
<dbReference type="InterPro" id="IPR045885">
    <property type="entry name" value="GalNAc-T"/>
</dbReference>
<feature type="transmembrane region" description="Helical" evidence="10">
    <location>
        <begin position="54"/>
        <end position="72"/>
    </location>
</feature>
<reference evidence="13" key="1">
    <citation type="submission" date="2020-01" db="EMBL/GenBank/DDBJ databases">
        <title>Draft genome sequence of the Termite Coptotermes fromosanus.</title>
        <authorList>
            <person name="Itakura S."/>
            <person name="Yosikawa Y."/>
            <person name="Umezawa K."/>
        </authorList>
    </citation>
    <scope>NUCLEOTIDE SEQUENCE [LARGE SCALE GENOMIC DNA]</scope>
</reference>
<comment type="cofactor">
    <cofactor evidence="10">
        <name>Mn(2+)</name>
        <dbReference type="ChEBI" id="CHEBI:29035"/>
    </cofactor>
</comment>
<comment type="pathway">
    <text evidence="10">Protein modification; protein glycosylation.</text>
</comment>
<dbReference type="SMART" id="SM00458">
    <property type="entry name" value="RICIN"/>
    <property type="match status" value="1"/>
</dbReference>
<gene>
    <name evidence="12" type="ORF">Cfor_02621</name>
</gene>
<accession>A0A6L2PDA8</accession>
<dbReference type="AlphaFoldDB" id="A0A6L2PDA8"/>
<keyword evidence="8 10" id="KW-0472">Membrane</keyword>
<dbReference type="GO" id="GO:0000139">
    <property type="term" value="C:Golgi membrane"/>
    <property type="evidence" value="ECO:0007669"/>
    <property type="project" value="UniProtKB-SubCell"/>
</dbReference>
<organism evidence="12 13">
    <name type="scientific">Coptotermes formosanus</name>
    <name type="common">Formosan subterranean termite</name>
    <dbReference type="NCBI Taxonomy" id="36987"/>
    <lineage>
        <taxon>Eukaryota</taxon>
        <taxon>Metazoa</taxon>
        <taxon>Ecdysozoa</taxon>
        <taxon>Arthropoda</taxon>
        <taxon>Hexapoda</taxon>
        <taxon>Insecta</taxon>
        <taxon>Pterygota</taxon>
        <taxon>Neoptera</taxon>
        <taxon>Polyneoptera</taxon>
        <taxon>Dictyoptera</taxon>
        <taxon>Blattodea</taxon>
        <taxon>Blattoidea</taxon>
        <taxon>Termitoidae</taxon>
        <taxon>Rhinotermitidae</taxon>
        <taxon>Coptotermes</taxon>
    </lineage>
</organism>
<dbReference type="Gene3D" id="3.90.550.10">
    <property type="entry name" value="Spore Coat Polysaccharide Biosynthesis Protein SpsA, Chain A"/>
    <property type="match status" value="1"/>
</dbReference>
<keyword evidence="10" id="KW-0328">Glycosyltransferase</keyword>
<dbReference type="InterPro" id="IPR001173">
    <property type="entry name" value="Glyco_trans_2-like"/>
</dbReference>
<dbReference type="PANTHER" id="PTHR11675:SF128">
    <property type="entry name" value="POLYPEPTIDE N-ACETYLGALACTOSAMINYLTRANSFERASE 13-RELATED"/>
    <property type="match status" value="1"/>
</dbReference>